<dbReference type="EMBL" id="FKLO01000082">
    <property type="protein sequence ID" value="SAM72389.1"/>
    <property type="molecule type" value="Genomic_DNA"/>
</dbReference>
<keyword evidence="3 4" id="KW-0732">Signal</keyword>
<evidence type="ECO:0000256" key="4">
    <source>
        <dbReference type="SAM" id="SignalP"/>
    </source>
</evidence>
<dbReference type="PANTHER" id="PTHR30085:SF7">
    <property type="entry name" value="AMINO-ACID ABC TRANSPORTER-BINDING PROTEIN YHDW-RELATED"/>
    <property type="match status" value="1"/>
</dbReference>
<accession>A0A1C3H795</accession>
<dbReference type="InterPro" id="IPR051455">
    <property type="entry name" value="Bact_solute-bind_prot3"/>
</dbReference>
<feature type="chain" id="PRO_5008674956" evidence="4">
    <location>
        <begin position="36"/>
        <end position="350"/>
    </location>
</feature>
<dbReference type="SUPFAM" id="SSF53850">
    <property type="entry name" value="Periplasmic binding protein-like II"/>
    <property type="match status" value="1"/>
</dbReference>
<dbReference type="SMART" id="SM00062">
    <property type="entry name" value="PBPb"/>
    <property type="match status" value="1"/>
</dbReference>
<evidence type="ECO:0000256" key="1">
    <source>
        <dbReference type="ARBA" id="ARBA00010333"/>
    </source>
</evidence>
<proteinExistence type="inferred from homology"/>
<dbReference type="PANTHER" id="PTHR30085">
    <property type="entry name" value="AMINO ACID ABC TRANSPORTER PERMEASE"/>
    <property type="match status" value="1"/>
</dbReference>
<dbReference type="Proteomes" id="UP000190837">
    <property type="component" value="Unassembled WGS sequence"/>
</dbReference>
<dbReference type="Gene3D" id="3.40.190.10">
    <property type="entry name" value="Periplasmic binding protein-like II"/>
    <property type="match status" value="2"/>
</dbReference>
<reference evidence="7" key="1">
    <citation type="submission" date="2016-04" db="EMBL/GenBank/DDBJ databases">
        <authorList>
            <person name="Tagini F."/>
        </authorList>
    </citation>
    <scope>NUCLEOTIDE SEQUENCE [LARGE SCALE GENOMIC DNA]</scope>
    <source>
        <strain evidence="7">CHUV0807</strain>
    </source>
</reference>
<feature type="domain" description="Solute-binding protein family 3/N-terminal" evidence="5">
    <location>
        <begin position="46"/>
        <end position="275"/>
    </location>
</feature>
<keyword evidence="2" id="KW-0813">Transport</keyword>
<protein>
    <submittedName>
        <fullName evidence="6">Glutamate Aspartate periplasmic binding protein GltI (TC 3.A.1.3.4)</fullName>
    </submittedName>
</protein>
<evidence type="ECO:0000313" key="6">
    <source>
        <dbReference type="EMBL" id="SAM72389.1"/>
    </source>
</evidence>
<name>A0A1C3H795_9GAMM</name>
<dbReference type="CDD" id="cd13692">
    <property type="entry name" value="PBP2_BztA"/>
    <property type="match status" value="1"/>
</dbReference>
<comment type="similarity">
    <text evidence="1">Belongs to the bacterial solute-binding protein 3 family.</text>
</comment>
<sequence>MAQSTFLSTYCENIMKKSLLFTALGLAALVQTAHAGTLDDVKKRGELRCGVTQALAGFSVADDSGRWTGLDVDYCRALASAIFDDPEKVSFRPTSSKERFTVLQSGEIDVLARVTTWTTSRDVDMPFDFIGVNYYDGQGFMVRKDLGIKSVKELSGASICTNTGTSTETNMADYFKSNGMEYKPVIFEKSEEVKSAYDAGRCDAYSSDVSGLYVQRKLLAKPDDHIILPEVISKEPLGPLVRQEDPGFKDLAAWTHFCMVNAEEYGVSKANLEEMKKSDNPNIRRLLGLEANGADKLGVGADFCAKIIKHVGNYGEAYDRNVGKDSPLNIERGLNRLWNQGGIMFAPPLR</sequence>
<evidence type="ECO:0000256" key="3">
    <source>
        <dbReference type="ARBA" id="ARBA00022729"/>
    </source>
</evidence>
<dbReference type="GO" id="GO:0006865">
    <property type="term" value="P:amino acid transport"/>
    <property type="evidence" value="ECO:0007669"/>
    <property type="project" value="TreeGrafter"/>
</dbReference>
<organism evidence="6 7">
    <name type="scientific">Cardiobacterium hominis</name>
    <dbReference type="NCBI Taxonomy" id="2718"/>
    <lineage>
        <taxon>Bacteria</taxon>
        <taxon>Pseudomonadati</taxon>
        <taxon>Pseudomonadota</taxon>
        <taxon>Gammaproteobacteria</taxon>
        <taxon>Cardiobacteriales</taxon>
        <taxon>Cardiobacteriaceae</taxon>
        <taxon>Cardiobacterium</taxon>
    </lineage>
</organism>
<evidence type="ECO:0000256" key="2">
    <source>
        <dbReference type="ARBA" id="ARBA00022448"/>
    </source>
</evidence>
<gene>
    <name evidence="6" type="ORF">CHUV0807_2463</name>
</gene>
<evidence type="ECO:0000313" key="7">
    <source>
        <dbReference type="Proteomes" id="UP000190837"/>
    </source>
</evidence>
<dbReference type="InterPro" id="IPR001638">
    <property type="entry name" value="Solute-binding_3/MltF_N"/>
</dbReference>
<dbReference type="Pfam" id="PF00497">
    <property type="entry name" value="SBP_bac_3"/>
    <property type="match status" value="1"/>
</dbReference>
<dbReference type="AlphaFoldDB" id="A0A1C3H795"/>
<feature type="signal peptide" evidence="4">
    <location>
        <begin position="1"/>
        <end position="35"/>
    </location>
</feature>
<evidence type="ECO:0000259" key="5">
    <source>
        <dbReference type="SMART" id="SM00062"/>
    </source>
</evidence>